<sequence length="252" mass="28078">MAALDELIDKLLSAKTQQQLAQLVAENVVAVDTKFWMRIATRNDTAASKEDKDKLQGLATSVMVLVDTVRRRTEQQLEDSGQVLQDILVAAADDKGEWYLPLTDDQVEAVREALNRHRDRLDEALLSNAFAWIKKSSEDGFDGMVQLLQLVLQLYAARQLATAEKEGVEGAVNQLLYAQEKQWTPLLRRLVAEGQLTEAAFMEALQRKMEMVVLGLQSGSYAQRVQAEYLKEAEARAKSVFAEIAASAPKQA</sequence>
<protein>
    <submittedName>
        <fullName evidence="1">Uncharacterized protein</fullName>
    </submittedName>
</protein>
<dbReference type="Proteomes" id="UP000650467">
    <property type="component" value="Unassembled WGS sequence"/>
</dbReference>
<reference evidence="1" key="1">
    <citation type="journal article" date="2020" name="bioRxiv">
        <title>Comparative genomics of Chlamydomonas.</title>
        <authorList>
            <person name="Craig R.J."/>
            <person name="Hasan A.R."/>
            <person name="Ness R.W."/>
            <person name="Keightley P.D."/>
        </authorList>
    </citation>
    <scope>NUCLEOTIDE SEQUENCE</scope>
    <source>
        <strain evidence="1">SAG 7.73</strain>
    </source>
</reference>
<dbReference type="PANTHER" id="PTHR36348:SF1">
    <property type="entry name" value="EXPRESSED PROTEIN"/>
    <property type="match status" value="1"/>
</dbReference>
<organism evidence="1 2">
    <name type="scientific">Chlamydomonas incerta</name>
    <dbReference type="NCBI Taxonomy" id="51695"/>
    <lineage>
        <taxon>Eukaryota</taxon>
        <taxon>Viridiplantae</taxon>
        <taxon>Chlorophyta</taxon>
        <taxon>core chlorophytes</taxon>
        <taxon>Chlorophyceae</taxon>
        <taxon>CS clade</taxon>
        <taxon>Chlamydomonadales</taxon>
        <taxon>Chlamydomonadaceae</taxon>
        <taxon>Chlamydomonas</taxon>
    </lineage>
</organism>
<proteinExistence type="predicted"/>
<accession>A0A836B2I3</accession>
<comment type="caution">
    <text evidence="1">The sequence shown here is derived from an EMBL/GenBank/DDBJ whole genome shotgun (WGS) entry which is preliminary data.</text>
</comment>
<name>A0A836B2I3_CHLIN</name>
<keyword evidence="2" id="KW-1185">Reference proteome</keyword>
<gene>
    <name evidence="1" type="ORF">HXX76_000026</name>
</gene>
<dbReference type="PANTHER" id="PTHR36348">
    <property type="entry name" value="EXPRESSED PROTEIN"/>
    <property type="match status" value="1"/>
</dbReference>
<evidence type="ECO:0000313" key="2">
    <source>
        <dbReference type="Proteomes" id="UP000650467"/>
    </source>
</evidence>
<evidence type="ECO:0000313" key="1">
    <source>
        <dbReference type="EMBL" id="KAG2445404.1"/>
    </source>
</evidence>
<dbReference type="OrthoDB" id="2020333at2759"/>
<dbReference type="EMBL" id="JAEHOC010000001">
    <property type="protein sequence ID" value="KAG2445404.1"/>
    <property type="molecule type" value="Genomic_DNA"/>
</dbReference>
<dbReference type="AlphaFoldDB" id="A0A836B2I3"/>